<dbReference type="Pfam" id="PF00440">
    <property type="entry name" value="TetR_N"/>
    <property type="match status" value="1"/>
</dbReference>
<dbReference type="RefSeq" id="WP_076523848.1">
    <property type="nucleotide sequence ID" value="NZ_CP048103.1"/>
</dbReference>
<dbReference type="AlphaFoldDB" id="A0A1N7JVI8"/>
<dbReference type="InterPro" id="IPR001647">
    <property type="entry name" value="HTH_TetR"/>
</dbReference>
<protein>
    <submittedName>
        <fullName evidence="4">Transcriptional regulator, TetR family</fullName>
    </submittedName>
</protein>
<evidence type="ECO:0000313" key="4">
    <source>
        <dbReference type="EMBL" id="SIS53348.1"/>
    </source>
</evidence>
<organism evidence="4 5">
    <name type="scientific">Kroppenstedtia eburnea</name>
    <dbReference type="NCBI Taxonomy" id="714067"/>
    <lineage>
        <taxon>Bacteria</taxon>
        <taxon>Bacillati</taxon>
        <taxon>Bacillota</taxon>
        <taxon>Bacilli</taxon>
        <taxon>Bacillales</taxon>
        <taxon>Thermoactinomycetaceae</taxon>
        <taxon>Kroppenstedtia</taxon>
    </lineage>
</organism>
<dbReference type="Proteomes" id="UP000186795">
    <property type="component" value="Unassembled WGS sequence"/>
</dbReference>
<keyword evidence="1 2" id="KW-0238">DNA-binding</keyword>
<dbReference type="OrthoDB" id="2373640at2"/>
<dbReference type="PROSITE" id="PS50977">
    <property type="entry name" value="HTH_TETR_2"/>
    <property type="match status" value="1"/>
</dbReference>
<dbReference type="SUPFAM" id="SSF46689">
    <property type="entry name" value="Homeodomain-like"/>
    <property type="match status" value="1"/>
</dbReference>
<dbReference type="SUPFAM" id="SSF48498">
    <property type="entry name" value="Tetracyclin repressor-like, C-terminal domain"/>
    <property type="match status" value="1"/>
</dbReference>
<accession>A0A1N7JVI8</accession>
<gene>
    <name evidence="4" type="ORF">SAMN05421790_102318</name>
</gene>
<proteinExistence type="predicted"/>
<evidence type="ECO:0000256" key="1">
    <source>
        <dbReference type="ARBA" id="ARBA00023125"/>
    </source>
</evidence>
<evidence type="ECO:0000313" key="5">
    <source>
        <dbReference type="Proteomes" id="UP000186795"/>
    </source>
</evidence>
<dbReference type="Gene3D" id="1.10.10.60">
    <property type="entry name" value="Homeodomain-like"/>
    <property type="match status" value="1"/>
</dbReference>
<sequence>MPRSPEQNQVIREKRIQQILEAALTVFSEKGYYGTEIGVIAKRAGMGRSLIYYYFKDKQDVFIELIHRTLRLWREEMKAILESGSSVTDRMGRILKKSCAFCQDNPDLSRFHQMIARDLQLLFSGREEEVRRYFEENIRQPVRALMEEGVQTGEIRVAPELAERFFFSILFGAIHHECMLEKSQLNDWVKLSLYGLTGEKSVSVSWADGRRISHDE</sequence>
<dbReference type="PANTHER" id="PTHR30055:SF226">
    <property type="entry name" value="HTH-TYPE TRANSCRIPTIONAL REGULATOR PKSA"/>
    <property type="match status" value="1"/>
</dbReference>
<dbReference type="InterPro" id="IPR036271">
    <property type="entry name" value="Tet_transcr_reg_TetR-rel_C_sf"/>
</dbReference>
<dbReference type="InterPro" id="IPR050109">
    <property type="entry name" value="HTH-type_TetR-like_transc_reg"/>
</dbReference>
<dbReference type="GO" id="GO:0000976">
    <property type="term" value="F:transcription cis-regulatory region binding"/>
    <property type="evidence" value="ECO:0007669"/>
    <property type="project" value="TreeGrafter"/>
</dbReference>
<name>A0A1N7JVI8_9BACL</name>
<dbReference type="InterPro" id="IPR009057">
    <property type="entry name" value="Homeodomain-like_sf"/>
</dbReference>
<dbReference type="EMBL" id="FTOD01000002">
    <property type="protein sequence ID" value="SIS53348.1"/>
    <property type="molecule type" value="Genomic_DNA"/>
</dbReference>
<feature type="domain" description="HTH tetR-type" evidence="3">
    <location>
        <begin position="13"/>
        <end position="73"/>
    </location>
</feature>
<reference evidence="5" key="1">
    <citation type="submission" date="2017-01" db="EMBL/GenBank/DDBJ databases">
        <authorList>
            <person name="Varghese N."/>
            <person name="Submissions S."/>
        </authorList>
    </citation>
    <scope>NUCLEOTIDE SEQUENCE [LARGE SCALE GENOMIC DNA]</scope>
    <source>
        <strain evidence="5">DSM 45196</strain>
    </source>
</reference>
<feature type="DNA-binding region" description="H-T-H motif" evidence="2">
    <location>
        <begin position="36"/>
        <end position="55"/>
    </location>
</feature>
<dbReference type="PANTHER" id="PTHR30055">
    <property type="entry name" value="HTH-TYPE TRANSCRIPTIONAL REGULATOR RUTR"/>
    <property type="match status" value="1"/>
</dbReference>
<dbReference type="PRINTS" id="PR00455">
    <property type="entry name" value="HTHTETR"/>
</dbReference>
<dbReference type="GO" id="GO:0003700">
    <property type="term" value="F:DNA-binding transcription factor activity"/>
    <property type="evidence" value="ECO:0007669"/>
    <property type="project" value="TreeGrafter"/>
</dbReference>
<evidence type="ECO:0000256" key="2">
    <source>
        <dbReference type="PROSITE-ProRule" id="PRU00335"/>
    </source>
</evidence>
<keyword evidence="5" id="KW-1185">Reference proteome</keyword>
<dbReference type="Gene3D" id="1.10.357.10">
    <property type="entry name" value="Tetracycline Repressor, domain 2"/>
    <property type="match status" value="1"/>
</dbReference>
<evidence type="ECO:0000259" key="3">
    <source>
        <dbReference type="PROSITE" id="PS50977"/>
    </source>
</evidence>